<reference evidence="8 9" key="1">
    <citation type="submission" date="2024-09" db="EMBL/GenBank/DDBJ databases">
        <authorList>
            <person name="Sun Q."/>
            <person name="Mori K."/>
        </authorList>
    </citation>
    <scope>NUCLEOTIDE SEQUENCE [LARGE SCALE GENOMIC DNA]</scope>
    <source>
        <strain evidence="8 9">JCM 13852</strain>
    </source>
</reference>
<dbReference type="RefSeq" id="WP_378194409.1">
    <property type="nucleotide sequence ID" value="NZ_JBHMBK010000012.1"/>
</dbReference>
<evidence type="ECO:0000256" key="4">
    <source>
        <dbReference type="ARBA" id="ARBA00023125"/>
    </source>
</evidence>
<dbReference type="InterPro" id="IPR013325">
    <property type="entry name" value="RNA_pol_sigma_r2"/>
</dbReference>
<evidence type="ECO:0000256" key="3">
    <source>
        <dbReference type="ARBA" id="ARBA00023082"/>
    </source>
</evidence>
<dbReference type="InterPro" id="IPR036388">
    <property type="entry name" value="WH-like_DNA-bd_sf"/>
</dbReference>
<dbReference type="CDD" id="cd06171">
    <property type="entry name" value="Sigma70_r4"/>
    <property type="match status" value="1"/>
</dbReference>
<feature type="domain" description="RNA polymerase sigma-70 region 2" evidence="6">
    <location>
        <begin position="88"/>
        <end position="151"/>
    </location>
</feature>
<dbReference type="Pfam" id="PF04542">
    <property type="entry name" value="Sigma70_r2"/>
    <property type="match status" value="1"/>
</dbReference>
<dbReference type="PANTHER" id="PTHR43133:SF8">
    <property type="entry name" value="RNA POLYMERASE SIGMA FACTOR HI_1459-RELATED"/>
    <property type="match status" value="1"/>
</dbReference>
<evidence type="ECO:0000256" key="2">
    <source>
        <dbReference type="ARBA" id="ARBA00023015"/>
    </source>
</evidence>
<evidence type="ECO:0000259" key="6">
    <source>
        <dbReference type="Pfam" id="PF04542"/>
    </source>
</evidence>
<evidence type="ECO:0000256" key="5">
    <source>
        <dbReference type="ARBA" id="ARBA00023163"/>
    </source>
</evidence>
<feature type="domain" description="RNA polymerase sigma factor 70 region 4 type 2" evidence="7">
    <location>
        <begin position="180"/>
        <end position="228"/>
    </location>
</feature>
<comment type="caution">
    <text evidence="8">The sequence shown here is derived from an EMBL/GenBank/DDBJ whole genome shotgun (WGS) entry which is preliminary data.</text>
</comment>
<organism evidence="8 9">
    <name type="scientific">Amycolatopsis plumensis</name>
    <dbReference type="NCBI Taxonomy" id="236508"/>
    <lineage>
        <taxon>Bacteria</taxon>
        <taxon>Bacillati</taxon>
        <taxon>Actinomycetota</taxon>
        <taxon>Actinomycetes</taxon>
        <taxon>Pseudonocardiales</taxon>
        <taxon>Pseudonocardiaceae</taxon>
        <taxon>Amycolatopsis</taxon>
    </lineage>
</organism>
<dbReference type="SUPFAM" id="SSF88659">
    <property type="entry name" value="Sigma3 and sigma4 domains of RNA polymerase sigma factors"/>
    <property type="match status" value="1"/>
</dbReference>
<evidence type="ECO:0000313" key="8">
    <source>
        <dbReference type="EMBL" id="MFB9685984.1"/>
    </source>
</evidence>
<accession>A0ABV5U3N4</accession>
<name>A0ABV5U3N4_9PSEU</name>
<keyword evidence="2" id="KW-0805">Transcription regulation</keyword>
<dbReference type="Gene3D" id="1.10.10.10">
    <property type="entry name" value="Winged helix-like DNA-binding domain superfamily/Winged helix DNA-binding domain"/>
    <property type="match status" value="1"/>
</dbReference>
<evidence type="ECO:0000313" key="9">
    <source>
        <dbReference type="Proteomes" id="UP001589535"/>
    </source>
</evidence>
<keyword evidence="9" id="KW-1185">Reference proteome</keyword>
<dbReference type="NCBIfam" id="TIGR02937">
    <property type="entry name" value="sigma70-ECF"/>
    <property type="match status" value="1"/>
</dbReference>
<keyword evidence="4" id="KW-0238">DNA-binding</keyword>
<dbReference type="Pfam" id="PF08281">
    <property type="entry name" value="Sigma70_r4_2"/>
    <property type="match status" value="1"/>
</dbReference>
<dbReference type="SUPFAM" id="SSF88946">
    <property type="entry name" value="Sigma2 domain of RNA polymerase sigma factors"/>
    <property type="match status" value="1"/>
</dbReference>
<keyword evidence="3" id="KW-0731">Sigma factor</keyword>
<keyword evidence="5" id="KW-0804">Transcription</keyword>
<sequence>MTDEQSRPDSASPPESESAAFYYRHIAAVSRFAPTLSRSCPDAASPPESEFTAFYYRHIAAVSRFAPTLSRSCPDLASRRKAEFTAFYHEHFAAVSRFAQTRGRSYHDAEDAAAEAMQEMFKQWDSIAEDKRVETVYTITRNKYVSMVRRAITRQKHLRSADARPRETSLESRIELLATSEAVQSLQPREQQIVRLDAQGLSHAEIAHILGIKEKSVGEKLSRARKELRRAIGPASVIMASSPPVACRSRTHRALGPVVDELPPRKRAGAGSLSWPSSGAASTTWRTACPVTRRSSCWPGSSGCSRRSGPPRRFIRESTKPSGCTSRFIIAATWRSTNLPNGTDTHMNGDIVHAVSPCGPDYHGRGRTTPVLLRKHEQP</sequence>
<dbReference type="PANTHER" id="PTHR43133">
    <property type="entry name" value="RNA POLYMERASE ECF-TYPE SIGMA FACTO"/>
    <property type="match status" value="1"/>
</dbReference>
<protein>
    <submittedName>
        <fullName evidence="8">RNA polymerase sigma factor</fullName>
    </submittedName>
</protein>
<dbReference type="Proteomes" id="UP001589535">
    <property type="component" value="Unassembled WGS sequence"/>
</dbReference>
<proteinExistence type="inferred from homology"/>
<dbReference type="Gene3D" id="1.10.1740.10">
    <property type="match status" value="1"/>
</dbReference>
<dbReference type="InterPro" id="IPR013324">
    <property type="entry name" value="RNA_pol_sigma_r3/r4-like"/>
</dbReference>
<gene>
    <name evidence="8" type="ORF">ACFFTO_17445</name>
</gene>
<dbReference type="EMBL" id="JBHMBK010000012">
    <property type="protein sequence ID" value="MFB9685984.1"/>
    <property type="molecule type" value="Genomic_DNA"/>
</dbReference>
<dbReference type="InterPro" id="IPR007627">
    <property type="entry name" value="RNA_pol_sigma70_r2"/>
</dbReference>
<dbReference type="InterPro" id="IPR039425">
    <property type="entry name" value="RNA_pol_sigma-70-like"/>
</dbReference>
<dbReference type="InterPro" id="IPR014284">
    <property type="entry name" value="RNA_pol_sigma-70_dom"/>
</dbReference>
<dbReference type="InterPro" id="IPR013249">
    <property type="entry name" value="RNA_pol_sigma70_r4_t2"/>
</dbReference>
<evidence type="ECO:0000256" key="1">
    <source>
        <dbReference type="ARBA" id="ARBA00010641"/>
    </source>
</evidence>
<comment type="similarity">
    <text evidence="1">Belongs to the sigma-70 factor family. ECF subfamily.</text>
</comment>
<evidence type="ECO:0000259" key="7">
    <source>
        <dbReference type="Pfam" id="PF08281"/>
    </source>
</evidence>